<dbReference type="InterPro" id="IPR001345">
    <property type="entry name" value="PG/BPGM_mutase_AS"/>
</dbReference>
<evidence type="ECO:0000313" key="4">
    <source>
        <dbReference type="Proteomes" id="UP000739069"/>
    </source>
</evidence>
<protein>
    <submittedName>
        <fullName evidence="3">Histidine phosphatase family protein</fullName>
    </submittedName>
</protein>
<dbReference type="EMBL" id="JAGZXI010000001">
    <property type="protein sequence ID" value="MBS6634182.1"/>
    <property type="molecule type" value="Genomic_DNA"/>
</dbReference>
<dbReference type="GO" id="GO:0005737">
    <property type="term" value="C:cytoplasm"/>
    <property type="evidence" value="ECO:0007669"/>
    <property type="project" value="TreeGrafter"/>
</dbReference>
<feature type="active site" description="Proton donor/acceptor" evidence="1">
    <location>
        <position position="317"/>
    </location>
</feature>
<dbReference type="Proteomes" id="UP000739069">
    <property type="component" value="Unassembled WGS sequence"/>
</dbReference>
<comment type="caution">
    <text evidence="3">The sequence shown here is derived from an EMBL/GenBank/DDBJ whole genome shotgun (WGS) entry which is preliminary data.</text>
</comment>
<dbReference type="SMART" id="SM00855">
    <property type="entry name" value="PGAM"/>
    <property type="match status" value="2"/>
</dbReference>
<dbReference type="Gene3D" id="3.40.50.1240">
    <property type="entry name" value="Phosphoglycerate mutase-like"/>
    <property type="match status" value="2"/>
</dbReference>
<organism evidence="3 4">
    <name type="scientific">Rothia mucilaginosa</name>
    <dbReference type="NCBI Taxonomy" id="43675"/>
    <lineage>
        <taxon>Bacteria</taxon>
        <taxon>Bacillati</taxon>
        <taxon>Actinomycetota</taxon>
        <taxon>Actinomycetes</taxon>
        <taxon>Micrococcales</taxon>
        <taxon>Micrococcaceae</taxon>
        <taxon>Rothia</taxon>
    </lineage>
</organism>
<sequence length="428" mass="47356">MTDTQNTPIITPVAPEPHGTRIILMRHGQTDWNIDHRFQGGTDIPLNDTGRDQVCTAIGALKQARNEGTVVDLVLSSPLSRAAESAEIVAEGLNVPYRGAVDGFQERSFGELEGQIATRELVLASRESGEEYGVEPTEEFIARGLAALNRVRREYNGQTVLVATHGMFIALMMNALLGERPDCLTEEGFYPIPVNASLTEVPLQYLDSTIDRLLVRQNEPDLGPEPLPAGAENTTLTLIRHGQTDWNKTNLMQGVTDIPLNDTGREQARATGQKLADMGLNFTVLVSSPLSRAFETAQLVGEHFDLQVDKTYPELVERTYGDGEGLDIPAPERRAPERYYPNVESERDLYIRTVRVLRQIVRDYANRGEEQKIIAVSHGSLIRRALSAAAGEEWTVTVPNAEPLVLDVPGLFAWDSSRYTDEAGRIVW</sequence>
<dbReference type="AlphaFoldDB" id="A0A943TBK3"/>
<dbReference type="GO" id="GO:0016791">
    <property type="term" value="F:phosphatase activity"/>
    <property type="evidence" value="ECO:0007669"/>
    <property type="project" value="TreeGrafter"/>
</dbReference>
<proteinExistence type="predicted"/>
<evidence type="ECO:0000256" key="2">
    <source>
        <dbReference type="PIRSR" id="PIRSR613078-2"/>
    </source>
</evidence>
<dbReference type="InterPro" id="IPR029033">
    <property type="entry name" value="His_PPase_superfam"/>
</dbReference>
<dbReference type="InterPro" id="IPR050275">
    <property type="entry name" value="PGM_Phosphatase"/>
</dbReference>
<dbReference type="PROSITE" id="PS00175">
    <property type="entry name" value="PG_MUTASE"/>
    <property type="match status" value="2"/>
</dbReference>
<dbReference type="PANTHER" id="PTHR48100">
    <property type="entry name" value="BROAD-SPECIFICITY PHOSPHATASE YOR283W-RELATED"/>
    <property type="match status" value="1"/>
</dbReference>
<feature type="binding site" evidence="2">
    <location>
        <position position="292"/>
    </location>
    <ligand>
        <name>substrate</name>
    </ligand>
</feature>
<dbReference type="SUPFAM" id="SSF53254">
    <property type="entry name" value="Phosphoglycerate mutase-like"/>
    <property type="match status" value="2"/>
</dbReference>
<dbReference type="RefSeq" id="WP_303951619.1">
    <property type="nucleotide sequence ID" value="NZ_JAGZXI010000001.1"/>
</dbReference>
<feature type="binding site" evidence="2">
    <location>
        <begin position="317"/>
        <end position="320"/>
    </location>
    <ligand>
        <name>substrate</name>
    </ligand>
</feature>
<dbReference type="PANTHER" id="PTHR48100:SF59">
    <property type="entry name" value="ADENOSYLCOBALAMIN_ALPHA-RIBAZOLE PHOSPHATASE"/>
    <property type="match status" value="1"/>
</dbReference>
<accession>A0A943TBK3</accession>
<dbReference type="InterPro" id="IPR013078">
    <property type="entry name" value="His_Pase_superF_clade-1"/>
</dbReference>
<dbReference type="Pfam" id="PF00300">
    <property type="entry name" value="His_Phos_1"/>
    <property type="match status" value="2"/>
</dbReference>
<reference evidence="3" key="1">
    <citation type="submission" date="2021-02" db="EMBL/GenBank/DDBJ databases">
        <title>Infant gut strain persistence is associated with maternal origin, phylogeny, and functional potential including surface adhesion and iron acquisition.</title>
        <authorList>
            <person name="Lou Y.C."/>
        </authorList>
    </citation>
    <scope>NUCLEOTIDE SEQUENCE</scope>
    <source>
        <strain evidence="3">L1_008_092G1_dasL1_008_092G1_concoct_16</strain>
    </source>
</reference>
<gene>
    <name evidence="3" type="ORF">KH265_00705</name>
</gene>
<feature type="active site" description="Tele-phosphohistidine intermediate" evidence="1">
    <location>
        <position position="241"/>
    </location>
</feature>
<evidence type="ECO:0000256" key="1">
    <source>
        <dbReference type="PIRSR" id="PIRSR613078-1"/>
    </source>
</evidence>
<name>A0A943TBK3_9MICC</name>
<dbReference type="CDD" id="cd07067">
    <property type="entry name" value="HP_PGM_like"/>
    <property type="match status" value="2"/>
</dbReference>
<evidence type="ECO:0000313" key="3">
    <source>
        <dbReference type="EMBL" id="MBS6634182.1"/>
    </source>
</evidence>
<feature type="binding site" evidence="2">
    <location>
        <begin position="240"/>
        <end position="247"/>
    </location>
    <ligand>
        <name>substrate</name>
    </ligand>
</feature>